<evidence type="ECO:0000313" key="3">
    <source>
        <dbReference type="Proteomes" id="UP000237000"/>
    </source>
</evidence>
<keyword evidence="3" id="KW-1185">Reference proteome</keyword>
<dbReference type="InParanoid" id="A0A2P5E5P4"/>
<gene>
    <name evidence="2" type="ORF">TorRG33x02_233470</name>
</gene>
<dbReference type="AlphaFoldDB" id="A0A2P5E5P4"/>
<sequence length="53" mass="5885">MAAQAHGDERRQRRELNDDGQHKDEVTGRARKGCGIEIIYPSSSLNPMCQTGT</sequence>
<comment type="caution">
    <text evidence="2">The sequence shown here is derived from an EMBL/GenBank/DDBJ whole genome shotgun (WGS) entry which is preliminary data.</text>
</comment>
<feature type="compositionally biased region" description="Basic and acidic residues" evidence="1">
    <location>
        <begin position="1"/>
        <end position="28"/>
    </location>
</feature>
<dbReference type="Proteomes" id="UP000237000">
    <property type="component" value="Unassembled WGS sequence"/>
</dbReference>
<organism evidence="2 3">
    <name type="scientific">Trema orientale</name>
    <name type="common">Charcoal tree</name>
    <name type="synonym">Celtis orientalis</name>
    <dbReference type="NCBI Taxonomy" id="63057"/>
    <lineage>
        <taxon>Eukaryota</taxon>
        <taxon>Viridiplantae</taxon>
        <taxon>Streptophyta</taxon>
        <taxon>Embryophyta</taxon>
        <taxon>Tracheophyta</taxon>
        <taxon>Spermatophyta</taxon>
        <taxon>Magnoliopsida</taxon>
        <taxon>eudicotyledons</taxon>
        <taxon>Gunneridae</taxon>
        <taxon>Pentapetalae</taxon>
        <taxon>rosids</taxon>
        <taxon>fabids</taxon>
        <taxon>Rosales</taxon>
        <taxon>Cannabaceae</taxon>
        <taxon>Trema</taxon>
    </lineage>
</organism>
<evidence type="ECO:0000256" key="1">
    <source>
        <dbReference type="SAM" id="MobiDB-lite"/>
    </source>
</evidence>
<name>A0A2P5E5P4_TREOI</name>
<protein>
    <submittedName>
        <fullName evidence="2">Uncharacterized protein</fullName>
    </submittedName>
</protein>
<accession>A0A2P5E5P4</accession>
<reference evidence="3" key="1">
    <citation type="submission" date="2016-06" db="EMBL/GenBank/DDBJ databases">
        <title>Parallel loss of symbiosis genes in relatives of nitrogen-fixing non-legume Parasponia.</title>
        <authorList>
            <person name="Van Velzen R."/>
            <person name="Holmer R."/>
            <person name="Bu F."/>
            <person name="Rutten L."/>
            <person name="Van Zeijl A."/>
            <person name="Liu W."/>
            <person name="Santuari L."/>
            <person name="Cao Q."/>
            <person name="Sharma T."/>
            <person name="Shen D."/>
            <person name="Roswanjaya Y."/>
            <person name="Wardhani T."/>
            <person name="Kalhor M.S."/>
            <person name="Jansen J."/>
            <person name="Van den Hoogen J."/>
            <person name="Gungor B."/>
            <person name="Hartog M."/>
            <person name="Hontelez J."/>
            <person name="Verver J."/>
            <person name="Yang W.-C."/>
            <person name="Schijlen E."/>
            <person name="Repin R."/>
            <person name="Schilthuizen M."/>
            <person name="Schranz E."/>
            <person name="Heidstra R."/>
            <person name="Miyata K."/>
            <person name="Fedorova E."/>
            <person name="Kohlen W."/>
            <person name="Bisseling T."/>
            <person name="Smit S."/>
            <person name="Geurts R."/>
        </authorList>
    </citation>
    <scope>NUCLEOTIDE SEQUENCE [LARGE SCALE GENOMIC DNA]</scope>
    <source>
        <strain evidence="3">cv. RG33-2</strain>
    </source>
</reference>
<evidence type="ECO:0000313" key="2">
    <source>
        <dbReference type="EMBL" id="PON80851.1"/>
    </source>
</evidence>
<proteinExistence type="predicted"/>
<dbReference type="EMBL" id="JXTC01000230">
    <property type="protein sequence ID" value="PON80851.1"/>
    <property type="molecule type" value="Genomic_DNA"/>
</dbReference>
<feature type="region of interest" description="Disordered" evidence="1">
    <location>
        <begin position="1"/>
        <end position="31"/>
    </location>
</feature>